<keyword evidence="5" id="KW-1185">Reference proteome</keyword>
<protein>
    <submittedName>
        <fullName evidence="4">Uncharacterized conserved protein, DUF58 family, contains vWF domain</fullName>
    </submittedName>
</protein>
<keyword evidence="2" id="KW-0472">Membrane</keyword>
<dbReference type="OrthoDB" id="9778037at2"/>
<reference evidence="4 5" key="1">
    <citation type="submission" date="2017-04" db="EMBL/GenBank/DDBJ databases">
        <authorList>
            <person name="Afonso C.L."/>
            <person name="Miller P.J."/>
            <person name="Scott M.A."/>
            <person name="Spackman E."/>
            <person name="Goraichik I."/>
            <person name="Dimitrov K.M."/>
            <person name="Suarez D.L."/>
            <person name="Swayne D.E."/>
        </authorList>
    </citation>
    <scope>NUCLEOTIDE SEQUENCE [LARGE SCALE GENOMIC DNA]</scope>
    <source>
        <strain evidence="4 5">DSM 13146</strain>
    </source>
</reference>
<organism evidence="4 5">
    <name type="scientific">Desulfacinum hydrothermale DSM 13146</name>
    <dbReference type="NCBI Taxonomy" id="1121390"/>
    <lineage>
        <taxon>Bacteria</taxon>
        <taxon>Pseudomonadati</taxon>
        <taxon>Thermodesulfobacteriota</taxon>
        <taxon>Syntrophobacteria</taxon>
        <taxon>Syntrophobacterales</taxon>
        <taxon>Syntrophobacteraceae</taxon>
        <taxon>Desulfacinum</taxon>
    </lineage>
</organism>
<sequence>MAVTILIGFSAVNTANNLIYVVASLLLGFMLISGIFGRANLHAVRITVEPPPEIYADTPAPIRIRVENPRSLLPAFLIRVNVWDQSPLVPYVPPRSTAQTFVSTAFPRRGRYGLGEVEISSNFPFNFFVRFRRIHLGLDLVVFPRLRPGPFPGAPRRSRPQGHRETVETGDSGDDHDIYGIREYHPGDPIKKIHWKSSAKAGRILVKDFASTRTEPVILIPSHLGPSPLEARLSWTAYWINTLVRRRVSVGLILDGESFEPGTGTHHKRTLLRALALYGED</sequence>
<feature type="transmembrane region" description="Helical" evidence="2">
    <location>
        <begin position="18"/>
        <end position="36"/>
    </location>
</feature>
<feature type="domain" description="DUF58" evidence="3">
    <location>
        <begin position="181"/>
        <end position="220"/>
    </location>
</feature>
<dbReference type="PANTHER" id="PTHR34351">
    <property type="entry name" value="SLR1927 PROTEIN-RELATED"/>
    <property type="match status" value="1"/>
</dbReference>
<evidence type="ECO:0000313" key="4">
    <source>
        <dbReference type="EMBL" id="SMC18245.1"/>
    </source>
</evidence>
<dbReference type="AlphaFoldDB" id="A0A1W1X2W9"/>
<dbReference type="InterPro" id="IPR002881">
    <property type="entry name" value="DUF58"/>
</dbReference>
<keyword evidence="2" id="KW-0812">Transmembrane</keyword>
<keyword evidence="2" id="KW-1133">Transmembrane helix</keyword>
<name>A0A1W1X2W9_9BACT</name>
<evidence type="ECO:0000256" key="1">
    <source>
        <dbReference type="SAM" id="MobiDB-lite"/>
    </source>
</evidence>
<evidence type="ECO:0000259" key="3">
    <source>
        <dbReference type="Pfam" id="PF01882"/>
    </source>
</evidence>
<dbReference type="STRING" id="1121390.SAMN02746041_00491"/>
<dbReference type="PANTHER" id="PTHR34351:SF1">
    <property type="entry name" value="SLR1927 PROTEIN"/>
    <property type="match status" value="1"/>
</dbReference>
<dbReference type="Pfam" id="PF01882">
    <property type="entry name" value="DUF58"/>
    <property type="match status" value="1"/>
</dbReference>
<dbReference type="EMBL" id="FWXF01000001">
    <property type="protein sequence ID" value="SMC18245.1"/>
    <property type="molecule type" value="Genomic_DNA"/>
</dbReference>
<evidence type="ECO:0000256" key="2">
    <source>
        <dbReference type="SAM" id="Phobius"/>
    </source>
</evidence>
<feature type="compositionally biased region" description="Basic and acidic residues" evidence="1">
    <location>
        <begin position="162"/>
        <end position="178"/>
    </location>
</feature>
<evidence type="ECO:0000313" key="5">
    <source>
        <dbReference type="Proteomes" id="UP000192783"/>
    </source>
</evidence>
<feature type="region of interest" description="Disordered" evidence="1">
    <location>
        <begin position="151"/>
        <end position="178"/>
    </location>
</feature>
<gene>
    <name evidence="4" type="ORF">SAMN02746041_00491</name>
</gene>
<dbReference type="Proteomes" id="UP000192783">
    <property type="component" value="Unassembled WGS sequence"/>
</dbReference>
<proteinExistence type="predicted"/>
<dbReference type="RefSeq" id="WP_084055939.1">
    <property type="nucleotide sequence ID" value="NZ_FWXF01000001.1"/>
</dbReference>
<accession>A0A1W1X2W9</accession>